<dbReference type="Pfam" id="PF23658">
    <property type="entry name" value="PDZ_CPAF_rel"/>
    <property type="match status" value="1"/>
</dbReference>
<dbReference type="AlphaFoldDB" id="A0AA39YIC7"/>
<evidence type="ECO:0000313" key="3">
    <source>
        <dbReference type="Proteomes" id="UP001174936"/>
    </source>
</evidence>
<keyword evidence="3" id="KW-1185">Reference proteome</keyword>
<evidence type="ECO:0000259" key="1">
    <source>
        <dbReference type="Pfam" id="PF23658"/>
    </source>
</evidence>
<dbReference type="InterPro" id="IPR052766">
    <property type="entry name" value="S41A_metabolite_peptidase"/>
</dbReference>
<dbReference type="InterPro" id="IPR029045">
    <property type="entry name" value="ClpP/crotonase-like_dom_sf"/>
</dbReference>
<feature type="domain" description="CPAF-like PDZ" evidence="1">
    <location>
        <begin position="133"/>
        <end position="249"/>
    </location>
</feature>
<gene>
    <name evidence="2" type="ORF">B0T16DRAFT_427366</name>
</gene>
<accession>A0AA39YIC7</accession>
<dbReference type="InterPro" id="IPR056186">
    <property type="entry name" value="PDZ_CPAF-rel"/>
</dbReference>
<protein>
    <recommendedName>
        <fullName evidence="1">CPAF-like PDZ domain-containing protein</fullName>
    </recommendedName>
</protein>
<dbReference type="SUPFAM" id="SSF52096">
    <property type="entry name" value="ClpP/crotonase"/>
    <property type="match status" value="1"/>
</dbReference>
<dbReference type="PANTHER" id="PTHR37049">
    <property type="entry name" value="PEPTIDASE S41 FAMILY PROTEIN"/>
    <property type="match status" value="1"/>
</dbReference>
<name>A0AA39YIC7_9PEZI</name>
<dbReference type="EMBL" id="JAULSV010000002">
    <property type="protein sequence ID" value="KAK0653177.1"/>
    <property type="molecule type" value="Genomic_DNA"/>
</dbReference>
<comment type="caution">
    <text evidence="2">The sequence shown here is derived from an EMBL/GenBank/DDBJ whole genome shotgun (WGS) entry which is preliminary data.</text>
</comment>
<dbReference type="PANTHER" id="PTHR37049:SF4">
    <property type="entry name" value="RHODANESE DOMAIN-CONTAINING PROTEIN"/>
    <property type="match status" value="1"/>
</dbReference>
<dbReference type="Proteomes" id="UP001174936">
    <property type="component" value="Unassembled WGS sequence"/>
</dbReference>
<organism evidence="2 3">
    <name type="scientific">Cercophora newfieldiana</name>
    <dbReference type="NCBI Taxonomy" id="92897"/>
    <lineage>
        <taxon>Eukaryota</taxon>
        <taxon>Fungi</taxon>
        <taxon>Dikarya</taxon>
        <taxon>Ascomycota</taxon>
        <taxon>Pezizomycotina</taxon>
        <taxon>Sordariomycetes</taxon>
        <taxon>Sordariomycetidae</taxon>
        <taxon>Sordariales</taxon>
        <taxon>Lasiosphaeriaceae</taxon>
        <taxon>Cercophora</taxon>
    </lineage>
</organism>
<evidence type="ECO:0000313" key="2">
    <source>
        <dbReference type="EMBL" id="KAK0653177.1"/>
    </source>
</evidence>
<reference evidence="2" key="1">
    <citation type="submission" date="2023-06" db="EMBL/GenBank/DDBJ databases">
        <title>Genome-scale phylogeny and comparative genomics of the fungal order Sordariales.</title>
        <authorList>
            <consortium name="Lawrence Berkeley National Laboratory"/>
            <person name="Hensen N."/>
            <person name="Bonometti L."/>
            <person name="Westerberg I."/>
            <person name="Brannstrom I.O."/>
            <person name="Guillou S."/>
            <person name="Cros-Aarteil S."/>
            <person name="Calhoun S."/>
            <person name="Haridas S."/>
            <person name="Kuo A."/>
            <person name="Mondo S."/>
            <person name="Pangilinan J."/>
            <person name="Riley R."/>
            <person name="Labutti K."/>
            <person name="Andreopoulos B."/>
            <person name="Lipzen A."/>
            <person name="Chen C."/>
            <person name="Yanf M."/>
            <person name="Daum C."/>
            <person name="Ng V."/>
            <person name="Clum A."/>
            <person name="Steindorff A."/>
            <person name="Ohm R."/>
            <person name="Martin F."/>
            <person name="Silar P."/>
            <person name="Natvig D."/>
            <person name="Lalanne C."/>
            <person name="Gautier V."/>
            <person name="Ament-Velasquez S.L."/>
            <person name="Kruys A."/>
            <person name="Hutchinson M.I."/>
            <person name="Powell A.J."/>
            <person name="Barry K."/>
            <person name="Miller A.N."/>
            <person name="Grigoriev I.V."/>
            <person name="Debuchy R."/>
            <person name="Gladieux P."/>
            <person name="Thoren M.H."/>
            <person name="Johannesson H."/>
        </authorList>
    </citation>
    <scope>NUCLEOTIDE SEQUENCE</scope>
    <source>
        <strain evidence="2">SMH2532-1</strain>
    </source>
</reference>
<dbReference type="Gene3D" id="3.90.226.10">
    <property type="entry name" value="2-enoyl-CoA Hydratase, Chain A, domain 1"/>
    <property type="match status" value="1"/>
</dbReference>
<proteinExistence type="predicted"/>
<sequence length="648" mass="72369">MERWYLENEIGTVFLEFLANAIPRIAAAPVQPSLVFQCLRSIPFNQTTALRFVRYLQPLMEWHSTLDYFQSPPPGYLSDPVDLVSGLKTIEETIASSGYSNEFDFHADLHKLLVTRVRDGHFIVTPLLLHLFTFQRGVAFVSVSEDGRSVPQVFAREDVKHREDGYCPSPVNTVNGEPAIDYLQRLSTLASATHDPDARYNTVFQTLSKESHPAYWGQDHDILGINDSTLENETILEYQNKAYVRANFTDIVSGRDVFARWVDGGATGDIPLPWPFYTWLQKNFTNNLAGFPRPSHSIYDGSMAGFLPSHPALSQVSVLVVSSFGSGSFNPDFQVMVNEVQDRYDTAVDFIRAAKAAGKTRLILDLQSNPGGLIPLLWQHRAHDQLEWLVHEGDRRLNTSNPLRLPIDLQNYLQPDGSRWDSFTTHFGPVSGTKGLYTRSSLVNVTHWLNHPMLTMQYRDTWSDPPFRPEDIVILLDGECASSCAIFTASLVHGQGVRMAAAGRRALEAPMQGVGQVKGGAVITFPVSPPVLPDEYTADLGQVGLPEGKVLFTERDLPRNIGSLAVNEANMVPIDGIGDIPLQFTYEAANCKIFFTWDMLRAIENLWHTVANVTWNGAKCEKGSITEEDGRMGGVPPFRKSVEDKYHL</sequence>